<dbReference type="SUPFAM" id="SSF48371">
    <property type="entry name" value="ARM repeat"/>
    <property type="match status" value="1"/>
</dbReference>
<sequence length="289" mass="31823">MGQELAECIRGPSGQLGGLVKIITENISNTEEQAVAAGLLADLPERDMGLTRQMLDEGAFQLVISRVARIRQGETRGNRFMTPYLEGLVRVLARITFVLANEPDAVAFCQEHNLASVFTELLQVAGLDNVQMVSAIALENLSHECKNLTRLPESSLPGQALEKLVANLDHTNEKVVEASLEAMSTLLEDELDIENGVSVLCEVEAIRPILDVLIEKRTETLMRRAVWVVEKLLRTDDIAYEVSGDPNVSTALGDAFQHGDYRTRQIAEHALKHVDKIPNFSGIFPNLGQ</sequence>
<dbReference type="InterPro" id="IPR011989">
    <property type="entry name" value="ARM-like"/>
</dbReference>
<evidence type="ECO:0000313" key="1">
    <source>
        <dbReference type="EMBL" id="KAK1388704.1"/>
    </source>
</evidence>
<name>A0AAD8IMH9_9APIA</name>
<proteinExistence type="predicted"/>
<gene>
    <name evidence="1" type="ORF">POM88_016882</name>
</gene>
<dbReference type="Proteomes" id="UP001237642">
    <property type="component" value="Unassembled WGS sequence"/>
</dbReference>
<dbReference type="EMBL" id="JAUIZM010000004">
    <property type="protein sequence ID" value="KAK1388704.1"/>
    <property type="molecule type" value="Genomic_DNA"/>
</dbReference>
<dbReference type="PANTHER" id="PTHR45958:SF6">
    <property type="entry name" value="U-BOX DOMAIN-CONTAINING PROTEIN 43"/>
    <property type="match status" value="1"/>
</dbReference>
<reference evidence="1" key="1">
    <citation type="submission" date="2023-02" db="EMBL/GenBank/DDBJ databases">
        <title>Genome of toxic invasive species Heracleum sosnowskyi carries increased number of genes despite the absence of recent whole-genome duplications.</title>
        <authorList>
            <person name="Schelkunov M."/>
            <person name="Shtratnikova V."/>
            <person name="Makarenko M."/>
            <person name="Klepikova A."/>
            <person name="Omelchenko D."/>
            <person name="Novikova G."/>
            <person name="Obukhova E."/>
            <person name="Bogdanov V."/>
            <person name="Penin A."/>
            <person name="Logacheva M."/>
        </authorList>
    </citation>
    <scope>NUCLEOTIDE SEQUENCE</scope>
    <source>
        <strain evidence="1">Hsosn_3</strain>
        <tissue evidence="1">Leaf</tissue>
    </source>
</reference>
<dbReference type="AlphaFoldDB" id="A0AAD8IMH9"/>
<dbReference type="PANTHER" id="PTHR45958">
    <property type="entry name" value="RING-TYPE E3 UBIQUITIN TRANSFERASE"/>
    <property type="match status" value="1"/>
</dbReference>
<accession>A0AAD8IMH9</accession>
<organism evidence="1 2">
    <name type="scientific">Heracleum sosnowskyi</name>
    <dbReference type="NCBI Taxonomy" id="360622"/>
    <lineage>
        <taxon>Eukaryota</taxon>
        <taxon>Viridiplantae</taxon>
        <taxon>Streptophyta</taxon>
        <taxon>Embryophyta</taxon>
        <taxon>Tracheophyta</taxon>
        <taxon>Spermatophyta</taxon>
        <taxon>Magnoliopsida</taxon>
        <taxon>eudicotyledons</taxon>
        <taxon>Gunneridae</taxon>
        <taxon>Pentapetalae</taxon>
        <taxon>asterids</taxon>
        <taxon>campanulids</taxon>
        <taxon>Apiales</taxon>
        <taxon>Apiaceae</taxon>
        <taxon>Apioideae</taxon>
        <taxon>apioid superclade</taxon>
        <taxon>Tordylieae</taxon>
        <taxon>Tordyliinae</taxon>
        <taxon>Heracleum</taxon>
    </lineage>
</organism>
<keyword evidence="2" id="KW-1185">Reference proteome</keyword>
<evidence type="ECO:0000313" key="2">
    <source>
        <dbReference type="Proteomes" id="UP001237642"/>
    </source>
</evidence>
<reference evidence="1" key="2">
    <citation type="submission" date="2023-05" db="EMBL/GenBank/DDBJ databases">
        <authorList>
            <person name="Schelkunov M.I."/>
        </authorList>
    </citation>
    <scope>NUCLEOTIDE SEQUENCE</scope>
    <source>
        <strain evidence="1">Hsosn_3</strain>
        <tissue evidence="1">Leaf</tissue>
    </source>
</reference>
<dbReference type="InterPro" id="IPR052608">
    <property type="entry name" value="U-box_domain_protein"/>
</dbReference>
<dbReference type="InterPro" id="IPR016024">
    <property type="entry name" value="ARM-type_fold"/>
</dbReference>
<comment type="caution">
    <text evidence="1">The sequence shown here is derived from an EMBL/GenBank/DDBJ whole genome shotgun (WGS) entry which is preliminary data.</text>
</comment>
<protein>
    <submittedName>
        <fullName evidence="1">Uncharacterized protein</fullName>
    </submittedName>
</protein>
<dbReference type="Gene3D" id="1.25.10.10">
    <property type="entry name" value="Leucine-rich Repeat Variant"/>
    <property type="match status" value="1"/>
</dbReference>